<dbReference type="Proteomes" id="UP001056120">
    <property type="component" value="Linkage Group LG28"/>
</dbReference>
<reference evidence="1 2" key="2">
    <citation type="journal article" date="2022" name="Mol. Ecol. Resour.">
        <title>The genomes of chicory, endive, great burdock and yacon provide insights into Asteraceae paleo-polyploidization history and plant inulin production.</title>
        <authorList>
            <person name="Fan W."/>
            <person name="Wang S."/>
            <person name="Wang H."/>
            <person name="Wang A."/>
            <person name="Jiang F."/>
            <person name="Liu H."/>
            <person name="Zhao H."/>
            <person name="Xu D."/>
            <person name="Zhang Y."/>
        </authorList>
    </citation>
    <scope>NUCLEOTIDE SEQUENCE [LARGE SCALE GENOMIC DNA]</scope>
    <source>
        <strain evidence="2">cv. Yunnan</strain>
        <tissue evidence="1">Leaves</tissue>
    </source>
</reference>
<proteinExistence type="predicted"/>
<dbReference type="EMBL" id="CM042045">
    <property type="protein sequence ID" value="KAI3682812.1"/>
    <property type="molecule type" value="Genomic_DNA"/>
</dbReference>
<comment type="caution">
    <text evidence="1">The sequence shown here is derived from an EMBL/GenBank/DDBJ whole genome shotgun (WGS) entry which is preliminary data.</text>
</comment>
<gene>
    <name evidence="1" type="ORF">L1987_83093</name>
</gene>
<evidence type="ECO:0000313" key="2">
    <source>
        <dbReference type="Proteomes" id="UP001056120"/>
    </source>
</evidence>
<name>A0ACB8YBF9_9ASTR</name>
<sequence length="223" mass="25616">MQRYELGKLLGQGNFAKVYHGRNLETGVNVAIKITDKDRVLKVGMMDRIKREIAVMKLVKHANVVQLYEVMASKTKIYFVLEYVKGVSKMLDSNPKTRISIANIMENSWFKKGLVSQPPKLEKTGFDLEKAENLNAFDIISLSPGFDLSGLFKDNVENEKEVRFICRQMGRYIIMKVEEIAKSFNMKIACNVHLVEPKQLGGDRVEFHEIMNERIRPALMDML</sequence>
<reference evidence="2" key="1">
    <citation type="journal article" date="2022" name="Mol. Ecol. Resour.">
        <title>The genomes of chicory, endive, great burdock and yacon provide insights into Asteraceae palaeo-polyploidization history and plant inulin production.</title>
        <authorList>
            <person name="Fan W."/>
            <person name="Wang S."/>
            <person name="Wang H."/>
            <person name="Wang A."/>
            <person name="Jiang F."/>
            <person name="Liu H."/>
            <person name="Zhao H."/>
            <person name="Xu D."/>
            <person name="Zhang Y."/>
        </authorList>
    </citation>
    <scope>NUCLEOTIDE SEQUENCE [LARGE SCALE GENOMIC DNA]</scope>
    <source>
        <strain evidence="2">cv. Yunnan</strain>
    </source>
</reference>
<protein>
    <submittedName>
        <fullName evidence="1">Uncharacterized protein</fullName>
    </submittedName>
</protein>
<keyword evidence="2" id="KW-1185">Reference proteome</keyword>
<organism evidence="1 2">
    <name type="scientific">Smallanthus sonchifolius</name>
    <dbReference type="NCBI Taxonomy" id="185202"/>
    <lineage>
        <taxon>Eukaryota</taxon>
        <taxon>Viridiplantae</taxon>
        <taxon>Streptophyta</taxon>
        <taxon>Embryophyta</taxon>
        <taxon>Tracheophyta</taxon>
        <taxon>Spermatophyta</taxon>
        <taxon>Magnoliopsida</taxon>
        <taxon>eudicotyledons</taxon>
        <taxon>Gunneridae</taxon>
        <taxon>Pentapetalae</taxon>
        <taxon>asterids</taxon>
        <taxon>campanulids</taxon>
        <taxon>Asterales</taxon>
        <taxon>Asteraceae</taxon>
        <taxon>Asteroideae</taxon>
        <taxon>Heliantheae alliance</taxon>
        <taxon>Millerieae</taxon>
        <taxon>Smallanthus</taxon>
    </lineage>
</organism>
<accession>A0ACB8YBF9</accession>
<evidence type="ECO:0000313" key="1">
    <source>
        <dbReference type="EMBL" id="KAI3682812.1"/>
    </source>
</evidence>